<keyword evidence="9" id="KW-0472">Membrane</keyword>
<evidence type="ECO:0000313" key="12">
    <source>
        <dbReference type="RefSeq" id="XP_033716667.1"/>
    </source>
</evidence>
<keyword evidence="8" id="KW-0064">Aspartyl protease</keyword>
<dbReference type="PANTHER" id="PTHR47966:SF49">
    <property type="entry name" value="PEPSIN A-5"/>
    <property type="match status" value="1"/>
</dbReference>
<dbReference type="Pfam" id="PF07966">
    <property type="entry name" value="A1_Propeptide"/>
    <property type="match status" value="1"/>
</dbReference>
<dbReference type="PRINTS" id="PR00792">
    <property type="entry name" value="PEPSIN"/>
</dbReference>
<dbReference type="RefSeq" id="XP_033716667.1">
    <property type="nucleotide sequence ID" value="XM_033860776.1"/>
</dbReference>
<evidence type="ECO:0000256" key="3">
    <source>
        <dbReference type="ARBA" id="ARBA00022525"/>
    </source>
</evidence>
<comment type="similarity">
    <text evidence="2 8">Belongs to the peptidase A1 family.</text>
</comment>
<dbReference type="GO" id="GO:0004190">
    <property type="term" value="F:aspartic-type endopeptidase activity"/>
    <property type="evidence" value="ECO:0007669"/>
    <property type="project" value="UniProtKB-KW"/>
</dbReference>
<dbReference type="GO" id="GO:0005576">
    <property type="term" value="C:extracellular region"/>
    <property type="evidence" value="ECO:0007669"/>
    <property type="project" value="UniProtKB-SubCell"/>
</dbReference>
<evidence type="ECO:0000256" key="5">
    <source>
        <dbReference type="ARBA" id="ARBA00023157"/>
    </source>
</evidence>
<dbReference type="SUPFAM" id="SSF50630">
    <property type="entry name" value="Acid proteases"/>
    <property type="match status" value="1"/>
</dbReference>
<feature type="disulfide bond" evidence="7">
    <location>
        <begin position="125"/>
        <end position="130"/>
    </location>
</feature>
<comment type="subcellular location">
    <subcellularLocation>
        <location evidence="1">Secreted</location>
        <location evidence="1">Extracellular space</location>
    </subcellularLocation>
</comment>
<protein>
    <submittedName>
        <fullName evidence="12">Pregnancy-associated glycoprotein 2-like</fullName>
    </submittedName>
</protein>
<keyword evidence="5 7" id="KW-1015">Disulfide bond</keyword>
<dbReference type="InterPro" id="IPR001461">
    <property type="entry name" value="Aspartic_peptidase_A1"/>
</dbReference>
<sequence>MLRTHSFLSTWTQKRSMKWLGILGLVALSECLVIIPLTKMKTMRETLREKNLLTNFLLKNNGNWSQNVGNRSQNVAYYPKMTLHPLRNYLDLAYVGNITIGTPPQQFRVVFDTGSADLWVPSIYCYSRPCRTHKLFNPHTSTTFRLWGRSIDLTYGSGRIIGFLGYDTVRIGKLIDMGQPFGLSKLQFGMEDAPFDGILGLGYPSLAIQGTTPVFDTLKKRSLIPQSVFAFYLSSQKENGSIVMLGGVDHRYHKGKLQWIPVSRPHYWQITMNRITINGVAFGCCRGCQAIVDTGTSFLVGPSRVITAIRRLIGARLVDNEYAVSCSYVARLPTIIFSINGNDYPVPPQAYIRKSLRGKCLSTLAAGTESMSRSETWILGDVFLRLYFSVYDRGNNRVGLAPAV</sequence>
<keyword evidence="11" id="KW-1185">Reference proteome</keyword>
<feature type="active site" evidence="6">
    <location>
        <position position="112"/>
    </location>
</feature>
<feature type="disulfide bond" evidence="7">
    <location>
        <begin position="284"/>
        <end position="288"/>
    </location>
</feature>
<evidence type="ECO:0000256" key="2">
    <source>
        <dbReference type="ARBA" id="ARBA00007447"/>
    </source>
</evidence>
<evidence type="ECO:0000313" key="11">
    <source>
        <dbReference type="Proteomes" id="UP000245320"/>
    </source>
</evidence>
<reference evidence="12" key="1">
    <citation type="submission" date="2025-08" db="UniProtKB">
        <authorList>
            <consortium name="RefSeq"/>
        </authorList>
    </citation>
    <scope>IDENTIFICATION</scope>
    <source>
        <tissue evidence="12">Spleen</tissue>
    </source>
</reference>
<evidence type="ECO:0000256" key="1">
    <source>
        <dbReference type="ARBA" id="ARBA00004239"/>
    </source>
</evidence>
<keyword evidence="9" id="KW-0812">Transmembrane</keyword>
<dbReference type="AlphaFoldDB" id="A0A6J3RQ27"/>
<organism evidence="11 12">
    <name type="scientific">Tursiops truncatus</name>
    <name type="common">Atlantic bottle-nosed dolphin</name>
    <name type="synonym">Delphinus truncatus</name>
    <dbReference type="NCBI Taxonomy" id="9739"/>
    <lineage>
        <taxon>Eukaryota</taxon>
        <taxon>Metazoa</taxon>
        <taxon>Chordata</taxon>
        <taxon>Craniata</taxon>
        <taxon>Vertebrata</taxon>
        <taxon>Euteleostomi</taxon>
        <taxon>Mammalia</taxon>
        <taxon>Eutheria</taxon>
        <taxon>Laurasiatheria</taxon>
        <taxon>Artiodactyla</taxon>
        <taxon>Whippomorpha</taxon>
        <taxon>Cetacea</taxon>
        <taxon>Odontoceti</taxon>
        <taxon>Delphinidae</taxon>
        <taxon>Tursiops</taxon>
    </lineage>
</organism>
<keyword evidence="4" id="KW-0732">Signal</keyword>
<evidence type="ECO:0000256" key="4">
    <source>
        <dbReference type="ARBA" id="ARBA00022729"/>
    </source>
</evidence>
<keyword evidence="3" id="KW-0964">Secreted</keyword>
<feature type="active site" evidence="6">
    <location>
        <position position="293"/>
    </location>
</feature>
<accession>A0A6J3RQ27</accession>
<name>A0A6J3RQ27_TURTR</name>
<evidence type="ECO:0000256" key="7">
    <source>
        <dbReference type="PIRSR" id="PIRSR601461-2"/>
    </source>
</evidence>
<dbReference type="InterPro" id="IPR001969">
    <property type="entry name" value="Aspartic_peptidase_AS"/>
</dbReference>
<feature type="domain" description="Peptidase A1" evidence="10">
    <location>
        <begin position="94"/>
        <end position="401"/>
    </location>
</feature>
<dbReference type="PROSITE" id="PS00141">
    <property type="entry name" value="ASP_PROTEASE"/>
    <property type="match status" value="2"/>
</dbReference>
<dbReference type="OrthoDB" id="771136at2759"/>
<gene>
    <name evidence="12" type="primary">LOC117313169</name>
</gene>
<dbReference type="GO" id="GO:0006508">
    <property type="term" value="P:proteolysis"/>
    <property type="evidence" value="ECO:0007669"/>
    <property type="project" value="UniProtKB-KW"/>
</dbReference>
<dbReference type="InParanoid" id="A0A6J3RQ27"/>
<evidence type="ECO:0000259" key="10">
    <source>
        <dbReference type="PROSITE" id="PS51767"/>
    </source>
</evidence>
<dbReference type="InterPro" id="IPR021109">
    <property type="entry name" value="Peptidase_aspartic_dom_sf"/>
</dbReference>
<evidence type="ECO:0000256" key="8">
    <source>
        <dbReference type="RuleBase" id="RU000454"/>
    </source>
</evidence>
<proteinExistence type="inferred from homology"/>
<dbReference type="Pfam" id="PF00026">
    <property type="entry name" value="Asp"/>
    <property type="match status" value="1"/>
</dbReference>
<dbReference type="InterPro" id="IPR033121">
    <property type="entry name" value="PEPTIDASE_A1"/>
</dbReference>
<dbReference type="InterPro" id="IPR012848">
    <property type="entry name" value="Aspartic_peptidase_N"/>
</dbReference>
<dbReference type="FunFam" id="2.40.70.10:FF:000004">
    <property type="entry name" value="Pepsin A"/>
    <property type="match status" value="1"/>
</dbReference>
<dbReference type="PROSITE" id="PS51767">
    <property type="entry name" value="PEPTIDASE_A1"/>
    <property type="match status" value="1"/>
</dbReference>
<evidence type="ECO:0000256" key="6">
    <source>
        <dbReference type="PIRSR" id="PIRSR601461-1"/>
    </source>
</evidence>
<dbReference type="Proteomes" id="UP000245320">
    <property type="component" value="Chromosome 8"/>
</dbReference>
<keyword evidence="8" id="KW-0378">Hydrolase</keyword>
<dbReference type="FunFam" id="2.40.70.10:FF:000006">
    <property type="entry name" value="Cathepsin E"/>
    <property type="match status" value="1"/>
</dbReference>
<evidence type="ECO:0000256" key="9">
    <source>
        <dbReference type="SAM" id="Phobius"/>
    </source>
</evidence>
<dbReference type="PANTHER" id="PTHR47966">
    <property type="entry name" value="BETA-SITE APP-CLEAVING ENZYME, ISOFORM A-RELATED"/>
    <property type="match status" value="1"/>
</dbReference>
<feature type="transmembrane region" description="Helical" evidence="9">
    <location>
        <begin position="20"/>
        <end position="38"/>
    </location>
</feature>
<keyword evidence="8" id="KW-0645">Protease</keyword>
<keyword evidence="9" id="KW-1133">Transmembrane helix</keyword>
<dbReference type="Gene3D" id="6.10.140.60">
    <property type="match status" value="1"/>
</dbReference>
<dbReference type="Gene3D" id="2.40.70.10">
    <property type="entry name" value="Acid Proteases"/>
    <property type="match status" value="2"/>
</dbReference>